<dbReference type="AlphaFoldDB" id="A0A7X0F7M7"/>
<sequence>MAASTSFARPIVVELGRAGNYRHITGARDAAECLVTAWPLSRGPRHRNAVLTCLKVLEGQRPSEDARRAFVEVAMEAEVPIAASSCSEEQ</sequence>
<protein>
    <recommendedName>
        <fullName evidence="3">DUF982 domain-containing protein</fullName>
    </recommendedName>
</protein>
<dbReference type="EMBL" id="JACHOU010000004">
    <property type="protein sequence ID" value="MBB6354587.1"/>
    <property type="molecule type" value="Genomic_DNA"/>
</dbReference>
<dbReference type="Pfam" id="PF06169">
    <property type="entry name" value="DUF982"/>
    <property type="match status" value="1"/>
</dbReference>
<evidence type="ECO:0000313" key="1">
    <source>
        <dbReference type="EMBL" id="MBB6354587.1"/>
    </source>
</evidence>
<dbReference type="RefSeq" id="WP_184699516.1">
    <property type="nucleotide sequence ID" value="NZ_BAABEG010000001.1"/>
</dbReference>
<reference evidence="1 2" key="1">
    <citation type="submission" date="2020-08" db="EMBL/GenBank/DDBJ databases">
        <title>Genomic Encyclopedia of Type Strains, Phase IV (KMG-IV): sequencing the most valuable type-strain genomes for metagenomic binning, comparative biology and taxonomic classification.</title>
        <authorList>
            <person name="Goeker M."/>
        </authorList>
    </citation>
    <scope>NUCLEOTIDE SEQUENCE [LARGE SCALE GENOMIC DNA]</scope>
    <source>
        <strain evidence="1 2">DSM 7051</strain>
    </source>
</reference>
<dbReference type="Gene3D" id="6.10.250.730">
    <property type="match status" value="1"/>
</dbReference>
<organism evidence="1 2">
    <name type="scientific">Aminobacter aganoensis</name>
    <dbReference type="NCBI Taxonomy" id="83264"/>
    <lineage>
        <taxon>Bacteria</taxon>
        <taxon>Pseudomonadati</taxon>
        <taxon>Pseudomonadota</taxon>
        <taxon>Alphaproteobacteria</taxon>
        <taxon>Hyphomicrobiales</taxon>
        <taxon>Phyllobacteriaceae</taxon>
        <taxon>Aminobacter</taxon>
    </lineage>
</organism>
<evidence type="ECO:0008006" key="3">
    <source>
        <dbReference type="Google" id="ProtNLM"/>
    </source>
</evidence>
<gene>
    <name evidence="1" type="ORF">GGR00_002371</name>
</gene>
<accession>A0A7X0F7M7</accession>
<proteinExistence type="predicted"/>
<comment type="caution">
    <text evidence="1">The sequence shown here is derived from an EMBL/GenBank/DDBJ whole genome shotgun (WGS) entry which is preliminary data.</text>
</comment>
<keyword evidence="2" id="KW-1185">Reference proteome</keyword>
<evidence type="ECO:0000313" key="2">
    <source>
        <dbReference type="Proteomes" id="UP000536262"/>
    </source>
</evidence>
<name>A0A7X0F7M7_9HYPH</name>
<dbReference type="Proteomes" id="UP000536262">
    <property type="component" value="Unassembled WGS sequence"/>
</dbReference>
<dbReference type="InterPro" id="IPR010385">
    <property type="entry name" value="DUF982"/>
</dbReference>